<sequence>MATASDSFTSRGAFKNHGDWVTSICTAGNLAISASRDKKVCIWNVNAPDSQDYMIPFRTMTGHNHFIQDMCLSSNGNYAITASWDKTLRLWDLAQQKTIASFNGHTKDVLSVSLSRNNRQIISSSRDNTIKLWNIHGECKYTTPAFQEWVTCVRFGLTDDNSPIVSCGYDRFVRVWDRNTFQPLYAMTGHTGFVNTLAISADSSVVASGGHDGTIILNNIKEGQHMFTLPTNDNINQLAFSPNDQILACAADGGLKVFDFSKKSLLADLKLTQADLMDGVEENADAVLIKKTPKCTSVCFAVDGSHIYAGYADGFIRTWNINTAKLQ</sequence>
<evidence type="ECO:0000256" key="4">
    <source>
        <dbReference type="PROSITE-ProRule" id="PRU00221"/>
    </source>
</evidence>
<dbReference type="InterPro" id="IPR036322">
    <property type="entry name" value="WD40_repeat_dom_sf"/>
</dbReference>
<dbReference type="InterPro" id="IPR015943">
    <property type="entry name" value="WD40/YVTN_repeat-like_dom_sf"/>
</dbReference>
<evidence type="ECO:0000256" key="1">
    <source>
        <dbReference type="ARBA" id="ARBA00007253"/>
    </source>
</evidence>
<dbReference type="CDD" id="cd00200">
    <property type="entry name" value="WD40"/>
    <property type="match status" value="1"/>
</dbReference>
<evidence type="ECO:0000256" key="2">
    <source>
        <dbReference type="ARBA" id="ARBA00022574"/>
    </source>
</evidence>
<dbReference type="PROSITE" id="PS50294">
    <property type="entry name" value="WD_REPEATS_REGION"/>
    <property type="match status" value="3"/>
</dbReference>
<name>A0ABQ9YL47_9EUKA</name>
<keyword evidence="3" id="KW-0677">Repeat</keyword>
<keyword evidence="6" id="KW-1185">Reference proteome</keyword>
<dbReference type="InterPro" id="IPR020472">
    <property type="entry name" value="WD40_PAC1"/>
</dbReference>
<reference evidence="5 6" key="1">
    <citation type="journal article" date="2022" name="bioRxiv">
        <title>Genomics of Preaxostyla Flagellates Illuminates Evolutionary Transitions and the Path Towards Mitochondrial Loss.</title>
        <authorList>
            <person name="Novak L.V.F."/>
            <person name="Treitli S.C."/>
            <person name="Pyrih J."/>
            <person name="Halakuc P."/>
            <person name="Pipaliya S.V."/>
            <person name="Vacek V."/>
            <person name="Brzon O."/>
            <person name="Soukal P."/>
            <person name="Eme L."/>
            <person name="Dacks J.B."/>
            <person name="Karnkowska A."/>
            <person name="Elias M."/>
            <person name="Hampl V."/>
        </authorList>
    </citation>
    <scope>NUCLEOTIDE SEQUENCE [LARGE SCALE GENOMIC DNA]</scope>
    <source>
        <strain evidence="5">NAU3</strain>
        <tissue evidence="5">Gut</tissue>
    </source>
</reference>
<dbReference type="Proteomes" id="UP001281761">
    <property type="component" value="Unassembled WGS sequence"/>
</dbReference>
<feature type="repeat" description="WD" evidence="4">
    <location>
        <begin position="60"/>
        <end position="101"/>
    </location>
</feature>
<evidence type="ECO:0000313" key="5">
    <source>
        <dbReference type="EMBL" id="KAK2964481.1"/>
    </source>
</evidence>
<proteinExistence type="inferred from homology"/>
<dbReference type="InterPro" id="IPR045223">
    <property type="entry name" value="RACK1-like"/>
</dbReference>
<dbReference type="PROSITE" id="PS00678">
    <property type="entry name" value="WD_REPEATS_1"/>
    <property type="match status" value="4"/>
</dbReference>
<dbReference type="EMBL" id="JARBJD010000002">
    <property type="protein sequence ID" value="KAK2964481.1"/>
    <property type="molecule type" value="Genomic_DNA"/>
</dbReference>
<organism evidence="5 6">
    <name type="scientific">Blattamonas nauphoetae</name>
    <dbReference type="NCBI Taxonomy" id="2049346"/>
    <lineage>
        <taxon>Eukaryota</taxon>
        <taxon>Metamonada</taxon>
        <taxon>Preaxostyla</taxon>
        <taxon>Oxymonadida</taxon>
        <taxon>Blattamonas</taxon>
    </lineage>
</organism>
<dbReference type="PROSITE" id="PS50082">
    <property type="entry name" value="WD_REPEATS_2"/>
    <property type="match status" value="4"/>
</dbReference>
<evidence type="ECO:0000256" key="3">
    <source>
        <dbReference type="ARBA" id="ARBA00022737"/>
    </source>
</evidence>
<feature type="repeat" description="WD" evidence="4">
    <location>
        <begin position="296"/>
        <end position="327"/>
    </location>
</feature>
<dbReference type="InterPro" id="IPR019775">
    <property type="entry name" value="WD40_repeat_CS"/>
</dbReference>
<comment type="similarity">
    <text evidence="1">Belongs to the WD repeat G protein beta family. Ribosomal protein RACK1 subfamily.</text>
</comment>
<dbReference type="InterPro" id="IPR001680">
    <property type="entry name" value="WD40_rpt"/>
</dbReference>
<feature type="repeat" description="WD" evidence="4">
    <location>
        <begin position="102"/>
        <end position="135"/>
    </location>
</feature>
<keyword evidence="2 4" id="KW-0853">WD repeat</keyword>
<dbReference type="PRINTS" id="PR00320">
    <property type="entry name" value="GPROTEINBRPT"/>
</dbReference>
<accession>A0ABQ9YL47</accession>
<dbReference type="SMART" id="SM00320">
    <property type="entry name" value="WD40"/>
    <property type="match status" value="7"/>
</dbReference>
<dbReference type="SUPFAM" id="SSF50978">
    <property type="entry name" value="WD40 repeat-like"/>
    <property type="match status" value="1"/>
</dbReference>
<evidence type="ECO:0000313" key="6">
    <source>
        <dbReference type="Proteomes" id="UP001281761"/>
    </source>
</evidence>
<dbReference type="PANTHER" id="PTHR19868">
    <property type="entry name" value="RECEPTOR FOR ACTIVATED PROTEIN KINASE C RACK1"/>
    <property type="match status" value="1"/>
</dbReference>
<gene>
    <name evidence="5" type="ORF">BLNAU_397</name>
</gene>
<dbReference type="Pfam" id="PF00400">
    <property type="entry name" value="WD40"/>
    <property type="match status" value="7"/>
</dbReference>
<comment type="caution">
    <text evidence="5">The sequence shown here is derived from an EMBL/GenBank/DDBJ whole genome shotgun (WGS) entry which is preliminary data.</text>
</comment>
<protein>
    <submittedName>
        <fullName evidence="5">Platelet-activating factor acetylhydrolase IB subunit alpha</fullName>
    </submittedName>
</protein>
<dbReference type="Gene3D" id="2.130.10.10">
    <property type="entry name" value="YVTN repeat-like/Quinoprotein amine dehydrogenase"/>
    <property type="match status" value="1"/>
</dbReference>
<feature type="repeat" description="WD" evidence="4">
    <location>
        <begin position="187"/>
        <end position="228"/>
    </location>
</feature>